<dbReference type="GeneID" id="68290438"/>
<dbReference type="RefSeq" id="XP_044656050.1">
    <property type="nucleotide sequence ID" value="XM_044800115.1"/>
</dbReference>
<gene>
    <name evidence="1" type="ORF">CKM354_000486300</name>
</gene>
<dbReference type="InterPro" id="IPR011333">
    <property type="entry name" value="SKP1/BTB/POZ_sf"/>
</dbReference>
<reference evidence="1 2" key="1">
    <citation type="submission" date="2021-01" db="EMBL/GenBank/DDBJ databases">
        <title>Cercospora kikuchii MAFF 305040 whole genome shotgun sequence.</title>
        <authorList>
            <person name="Kashiwa T."/>
            <person name="Suzuki T."/>
        </authorList>
    </citation>
    <scope>NUCLEOTIDE SEQUENCE [LARGE SCALE GENOMIC DNA]</scope>
    <source>
        <strain evidence="1 2">MAFF 305040</strain>
    </source>
</reference>
<organism evidence="1 2">
    <name type="scientific">Cercospora kikuchii</name>
    <dbReference type="NCBI Taxonomy" id="84275"/>
    <lineage>
        <taxon>Eukaryota</taxon>
        <taxon>Fungi</taxon>
        <taxon>Dikarya</taxon>
        <taxon>Ascomycota</taxon>
        <taxon>Pezizomycotina</taxon>
        <taxon>Dothideomycetes</taxon>
        <taxon>Dothideomycetidae</taxon>
        <taxon>Mycosphaerellales</taxon>
        <taxon>Mycosphaerellaceae</taxon>
        <taxon>Cercospora</taxon>
    </lineage>
</organism>
<dbReference type="Gene3D" id="3.30.710.10">
    <property type="entry name" value="Potassium Channel Kv1.1, Chain A"/>
    <property type="match status" value="1"/>
</dbReference>
<protein>
    <recommendedName>
        <fullName evidence="3">BTB domain-containing protein</fullName>
    </recommendedName>
</protein>
<dbReference type="OrthoDB" id="194443at2759"/>
<dbReference type="EMBL" id="BOLY01000003">
    <property type="protein sequence ID" value="GIZ41563.1"/>
    <property type="molecule type" value="Genomic_DNA"/>
</dbReference>
<dbReference type="AlphaFoldDB" id="A0A9P3CNC6"/>
<evidence type="ECO:0000313" key="1">
    <source>
        <dbReference type="EMBL" id="GIZ41563.1"/>
    </source>
</evidence>
<proteinExistence type="predicted"/>
<evidence type="ECO:0008006" key="3">
    <source>
        <dbReference type="Google" id="ProtNLM"/>
    </source>
</evidence>
<comment type="caution">
    <text evidence="1">The sequence shown here is derived from an EMBL/GenBank/DDBJ whole genome shotgun (WGS) entry which is preliminary data.</text>
</comment>
<sequence>MAQGPITECIRALQSDRLITLNISDAETSFSVQVQQKVLEAASPWFQKALRDDRFVEGQNGAITFADDDIDAWKIALYWLLHREIPEPGELRGKEEEDFFVRLARCWVLGDKYNLTRLQNDIMFRLLKFADQLNFALKPAQYKDLLKIVPAGSQLMQLLAEEVAAKCYFEGAEIALLDGSTGFWPVFVTADRVLKDSDDQAKYDYRLEGI</sequence>
<keyword evidence="2" id="KW-1185">Reference proteome</keyword>
<name>A0A9P3CNC6_9PEZI</name>
<accession>A0A9P3CNC6</accession>
<dbReference type="Proteomes" id="UP000825890">
    <property type="component" value="Unassembled WGS sequence"/>
</dbReference>
<evidence type="ECO:0000313" key="2">
    <source>
        <dbReference type="Proteomes" id="UP000825890"/>
    </source>
</evidence>